<geneLocation type="plasmid" evidence="2 3">
    <name>pKB290-2</name>
</geneLocation>
<organism evidence="2 3">
    <name type="scientific">Levilactobacillus brevis KB290</name>
    <dbReference type="NCBI Taxonomy" id="1001583"/>
    <lineage>
        <taxon>Bacteria</taxon>
        <taxon>Bacillati</taxon>
        <taxon>Bacillota</taxon>
        <taxon>Bacilli</taxon>
        <taxon>Lactobacillales</taxon>
        <taxon>Lactobacillaceae</taxon>
        <taxon>Levilactobacillus</taxon>
    </lineage>
</organism>
<evidence type="ECO:0000256" key="1">
    <source>
        <dbReference type="SAM" id="MobiDB-lite"/>
    </source>
</evidence>
<dbReference type="EMBL" id="AP012169">
    <property type="protein sequence ID" value="BAN08065.1"/>
    <property type="molecule type" value="Genomic_DNA"/>
</dbReference>
<dbReference type="Proteomes" id="UP000012042">
    <property type="component" value="Plasmid pKB290-2"/>
</dbReference>
<dbReference type="HOGENOM" id="CLU_157894_0_0_9"/>
<dbReference type="KEGG" id="lbk:LVISKB_P2-0002"/>
<feature type="region of interest" description="Disordered" evidence="1">
    <location>
        <begin position="1"/>
        <end position="33"/>
    </location>
</feature>
<gene>
    <name evidence="2" type="ORF">LVISKB_P2-0002</name>
</gene>
<evidence type="ECO:0000313" key="2">
    <source>
        <dbReference type="EMBL" id="BAN08065.1"/>
    </source>
</evidence>
<name>M5AI34_LEVBR</name>
<dbReference type="AlphaFoldDB" id="M5AI34"/>
<sequence length="111" mass="12607">MKMANKLIRSNRNPIKPDKQAEISDFSNSNKGIKTPQNQVASVTFDTNLKINNHIRNKLQAMAVLGYSDNQKAAIEVALSVYIESLTSDERKELEFQIDSLEKRDVRVKSK</sequence>
<dbReference type="Pfam" id="PF17363">
    <property type="entry name" value="DUF5388"/>
    <property type="match status" value="1"/>
</dbReference>
<protein>
    <submittedName>
        <fullName evidence="2">Uncharacterized protein</fullName>
    </submittedName>
</protein>
<accession>M5AI34</accession>
<proteinExistence type="predicted"/>
<keyword evidence="2" id="KW-0614">Plasmid</keyword>
<reference evidence="2 3" key="1">
    <citation type="journal article" date="2013" name="PLoS ONE">
        <title>Genomic Analysis by Deep Sequencing of the Probiotic Lactobacillus brevis KB290 Harboring Nine Plasmids Reveals Genomic Stability.</title>
        <authorList>
            <person name="Fukao M."/>
            <person name="Oshima K."/>
            <person name="Morita H."/>
            <person name="Toh H."/>
            <person name="Suda W."/>
            <person name="Kim S.W."/>
            <person name="Suzuki S."/>
            <person name="Yakabe T."/>
            <person name="Hattori M."/>
            <person name="Yajima N."/>
        </authorList>
    </citation>
    <scope>NUCLEOTIDE SEQUENCE [LARGE SCALE GENOMIC DNA]</scope>
    <source>
        <strain evidence="2 3">KB290</strain>
        <plasmid evidence="2">pKB290-2</plasmid>
    </source>
</reference>
<dbReference type="InterPro" id="IPR035528">
    <property type="entry name" value="DUF5388"/>
</dbReference>
<dbReference type="PATRIC" id="fig|1001583.3.peg.2410"/>
<evidence type="ECO:0000313" key="3">
    <source>
        <dbReference type="Proteomes" id="UP000012042"/>
    </source>
</evidence>